<dbReference type="GO" id="GO:0009103">
    <property type="term" value="P:lipopolysaccharide biosynthetic process"/>
    <property type="evidence" value="ECO:0007669"/>
    <property type="project" value="TreeGrafter"/>
</dbReference>
<dbReference type="RefSeq" id="WP_164823867.1">
    <property type="nucleotide sequence ID" value="NZ_CP049228.1"/>
</dbReference>
<reference evidence="4 5" key="1">
    <citation type="submission" date="2020-02" db="EMBL/GenBank/DDBJ databases">
        <title>Complete genome sequences of six Lactobacillus iners strains isolated from the human vagina.</title>
        <authorList>
            <person name="France M.T."/>
            <person name="Rutt L."/>
            <person name="Narina S."/>
            <person name="Arbaugh S."/>
            <person name="Humphrys M.S."/>
            <person name="Ma B."/>
            <person name="Hayward M.R."/>
            <person name="Relman D."/>
            <person name="Kwon D.S."/>
            <person name="Ravel J."/>
        </authorList>
    </citation>
    <scope>NUCLEOTIDE SEQUENCE [LARGE SCALE GENOMIC DNA]</scope>
    <source>
        <strain evidence="4 5">C0210C1</strain>
    </source>
</reference>
<dbReference type="PANTHER" id="PTHR46401:SF2">
    <property type="entry name" value="GLYCOSYLTRANSFERASE WBBK-RELATED"/>
    <property type="match status" value="1"/>
</dbReference>
<dbReference type="Pfam" id="PF00534">
    <property type="entry name" value="Glycos_transf_1"/>
    <property type="match status" value="1"/>
</dbReference>
<evidence type="ECO:0000256" key="1">
    <source>
        <dbReference type="ARBA" id="ARBA00022679"/>
    </source>
</evidence>
<dbReference type="Pfam" id="PF13439">
    <property type="entry name" value="Glyco_transf_4"/>
    <property type="match status" value="1"/>
</dbReference>
<dbReference type="SUPFAM" id="SSF53756">
    <property type="entry name" value="UDP-Glycosyltransferase/glycogen phosphorylase"/>
    <property type="match status" value="1"/>
</dbReference>
<evidence type="ECO:0000313" key="5">
    <source>
        <dbReference type="Proteomes" id="UP000501676"/>
    </source>
</evidence>
<name>A0A6G7B7G4_9LACO</name>
<sequence length="347" mass="39777">MIKINMFSKADTVQGQGVGSAYNELIGLLRKNLSSEFQVTINQYSQSDITHYHTINPTYFINSFSKNRGRKIGYVHFLPETLEGSIKLPSGAKTVLYKYVIDFYKRMDQIVVVNPIFIDKLANYGIDRSKIKYIPNFVSKSVFYEQTDAQKKQFREKVGIPDDKFVIFGDGQVQVRKGVDDFAKLAQANPDIQFIWAGGFSFGKITEGYDRLKKLVANPPKNLLFTGIITRQELVNYLNIANLFLLPSYDELFPMSVLEAFSCGTPVLLRNLDLYKAIIDGYYMSGNNFDDFNQIIQSVLSDPEKLKMYHTLSLKASDEYSEANLTKVWREFYLEQYNLGKKMGQIK</sequence>
<dbReference type="EMBL" id="CP049228">
    <property type="protein sequence ID" value="QIH23358.1"/>
    <property type="molecule type" value="Genomic_DNA"/>
</dbReference>
<organism evidence="4 5">
    <name type="scientific">Lactobacillus iners</name>
    <dbReference type="NCBI Taxonomy" id="147802"/>
    <lineage>
        <taxon>Bacteria</taxon>
        <taxon>Bacillati</taxon>
        <taxon>Bacillota</taxon>
        <taxon>Bacilli</taxon>
        <taxon>Lactobacillales</taxon>
        <taxon>Lactobacillaceae</taxon>
        <taxon>Lactobacillus</taxon>
    </lineage>
</organism>
<protein>
    <submittedName>
        <fullName evidence="4">Glycosyltransferase family 4 protein</fullName>
    </submittedName>
</protein>
<dbReference type="Proteomes" id="UP000501676">
    <property type="component" value="Chromosome"/>
</dbReference>
<keyword evidence="1 4" id="KW-0808">Transferase</keyword>
<feature type="domain" description="Glycosyltransferase subfamily 4-like N-terminal" evidence="3">
    <location>
        <begin position="44"/>
        <end position="139"/>
    </location>
</feature>
<feature type="domain" description="Glycosyl transferase family 1" evidence="2">
    <location>
        <begin position="151"/>
        <end position="308"/>
    </location>
</feature>
<evidence type="ECO:0000259" key="2">
    <source>
        <dbReference type="Pfam" id="PF00534"/>
    </source>
</evidence>
<evidence type="ECO:0000313" key="4">
    <source>
        <dbReference type="EMBL" id="QIH23358.1"/>
    </source>
</evidence>
<dbReference type="Gene3D" id="3.40.50.2000">
    <property type="entry name" value="Glycogen Phosphorylase B"/>
    <property type="match status" value="2"/>
</dbReference>
<dbReference type="PANTHER" id="PTHR46401">
    <property type="entry name" value="GLYCOSYLTRANSFERASE WBBK-RELATED"/>
    <property type="match status" value="1"/>
</dbReference>
<dbReference type="AlphaFoldDB" id="A0A6G7B7G4"/>
<dbReference type="InterPro" id="IPR001296">
    <property type="entry name" value="Glyco_trans_1"/>
</dbReference>
<dbReference type="GO" id="GO:0016757">
    <property type="term" value="F:glycosyltransferase activity"/>
    <property type="evidence" value="ECO:0007669"/>
    <property type="project" value="InterPro"/>
</dbReference>
<dbReference type="InterPro" id="IPR028098">
    <property type="entry name" value="Glyco_trans_4-like_N"/>
</dbReference>
<accession>A0A6G7B7G4</accession>
<dbReference type="CDD" id="cd03801">
    <property type="entry name" value="GT4_PimA-like"/>
    <property type="match status" value="1"/>
</dbReference>
<gene>
    <name evidence="4" type="ORF">G6Z83_00995</name>
</gene>
<evidence type="ECO:0000259" key="3">
    <source>
        <dbReference type="Pfam" id="PF13439"/>
    </source>
</evidence>
<proteinExistence type="predicted"/>